<dbReference type="CDD" id="cd13963">
    <property type="entry name" value="PT_UbiA_2"/>
    <property type="match status" value="1"/>
</dbReference>
<feature type="transmembrane region" description="Helical" evidence="6">
    <location>
        <begin position="273"/>
        <end position="299"/>
    </location>
</feature>
<dbReference type="NCBIfam" id="NF006088">
    <property type="entry name" value="PRK08238.1"/>
    <property type="match status" value="1"/>
</dbReference>
<feature type="transmembrane region" description="Helical" evidence="6">
    <location>
        <begin position="434"/>
        <end position="451"/>
    </location>
</feature>
<dbReference type="Pfam" id="PF01040">
    <property type="entry name" value="UbiA"/>
    <property type="match status" value="1"/>
</dbReference>
<keyword evidence="5 6" id="KW-0472">Membrane</keyword>
<keyword evidence="3 6" id="KW-0812">Transmembrane</keyword>
<gene>
    <name evidence="7" type="ORF">BECKFW1821C_GA0114237_101320</name>
</gene>
<dbReference type="GO" id="GO:0005886">
    <property type="term" value="C:plasma membrane"/>
    <property type="evidence" value="ECO:0007669"/>
    <property type="project" value="TreeGrafter"/>
</dbReference>
<dbReference type="InterPro" id="IPR000537">
    <property type="entry name" value="UbiA_prenyltransferase"/>
</dbReference>
<comment type="subcellular location">
    <subcellularLocation>
        <location evidence="1">Membrane</location>
        <topology evidence="1">Multi-pass membrane protein</topology>
    </subcellularLocation>
</comment>
<dbReference type="Pfam" id="PF12710">
    <property type="entry name" value="HAD"/>
    <property type="match status" value="1"/>
</dbReference>
<dbReference type="GO" id="GO:0009247">
    <property type="term" value="P:glycolipid biosynthetic process"/>
    <property type="evidence" value="ECO:0007669"/>
    <property type="project" value="TreeGrafter"/>
</dbReference>
<evidence type="ECO:0000256" key="4">
    <source>
        <dbReference type="ARBA" id="ARBA00022989"/>
    </source>
</evidence>
<keyword evidence="2" id="KW-1003">Cell membrane</keyword>
<name>A0A450TK69_9GAMM</name>
<dbReference type="InterPro" id="IPR036412">
    <property type="entry name" value="HAD-like_sf"/>
</dbReference>
<dbReference type="PANTHER" id="PTHR11048:SF5">
    <property type="entry name" value="DECAPRENYL-PHOSPHATE PHOSPHORIBOSYLTRANSFERASE"/>
    <property type="match status" value="1"/>
</dbReference>
<feature type="transmembrane region" description="Helical" evidence="6">
    <location>
        <begin position="355"/>
        <end position="375"/>
    </location>
</feature>
<sequence length="492" mass="55463">MKSIAPKDISNKRGDSTRHLLVVDLDGTLIRTDMLHESALRVFRDHPWDTPRIPFWIARGRAVLKQNLALRTDFDPKTLPYNEELLGWLKNQRSEGRKLILCTASDRSIAISIAEHLDIFDEVIASDGSKNIAGEHKAETLEQRFGRSGFDYVGNSKADVPVWERARCAVVVNASGSLTKKVETLCMIERIFPRNYRSFSAWWQVLRVHQWLKNLLLFVPLLASHELTDTDVWFSLILAFLSFSFCASSTYIINDLLDLDSDRQHPRKRNRPFASGLVPVWIGILLAPSLLVCGMGIGSLVGGQFLSWLVFYFSLTCAYSWILKRSVLIDCLTLALLYTLRIVAGAVVAGHALSFWLLAFSVFLFLSLAFVKRYAELNVQRPGRKEKIHGRGYHTTDAPLIQTMGIVAGYASVLVLALYLDSDTVVKLYRSPELVWGTVPVMLFWISWIWMRAHRGEMHDDPLVFAIKDRASLAAGVVFTVVLVAGTVGLPW</sequence>
<proteinExistence type="predicted"/>
<dbReference type="Gene3D" id="1.10.357.140">
    <property type="entry name" value="UbiA prenyltransferase"/>
    <property type="match status" value="1"/>
</dbReference>
<dbReference type="AlphaFoldDB" id="A0A450TK69"/>
<feature type="transmembrane region" description="Helical" evidence="6">
    <location>
        <begin position="396"/>
        <end position="419"/>
    </location>
</feature>
<evidence type="ECO:0000256" key="5">
    <source>
        <dbReference type="ARBA" id="ARBA00023136"/>
    </source>
</evidence>
<dbReference type="PANTHER" id="PTHR11048">
    <property type="entry name" value="PRENYLTRANSFERASES"/>
    <property type="match status" value="1"/>
</dbReference>
<dbReference type="EMBL" id="CAADFE010000013">
    <property type="protein sequence ID" value="VFJ67928.1"/>
    <property type="molecule type" value="Genomic_DNA"/>
</dbReference>
<dbReference type="InterPro" id="IPR023214">
    <property type="entry name" value="HAD_sf"/>
</dbReference>
<feature type="transmembrane region" description="Helical" evidence="6">
    <location>
        <begin position="471"/>
        <end position="490"/>
    </location>
</feature>
<keyword evidence="4 6" id="KW-1133">Transmembrane helix</keyword>
<evidence type="ECO:0000256" key="1">
    <source>
        <dbReference type="ARBA" id="ARBA00004141"/>
    </source>
</evidence>
<evidence type="ECO:0000256" key="3">
    <source>
        <dbReference type="ARBA" id="ARBA00022692"/>
    </source>
</evidence>
<evidence type="ECO:0000256" key="6">
    <source>
        <dbReference type="SAM" id="Phobius"/>
    </source>
</evidence>
<feature type="transmembrane region" description="Helical" evidence="6">
    <location>
        <begin position="232"/>
        <end position="253"/>
    </location>
</feature>
<reference evidence="7" key="1">
    <citation type="submission" date="2019-02" db="EMBL/GenBank/DDBJ databases">
        <authorList>
            <person name="Gruber-Vodicka R. H."/>
            <person name="Seah K. B. B."/>
        </authorList>
    </citation>
    <scope>NUCLEOTIDE SEQUENCE</scope>
    <source>
        <strain evidence="7">BECK_BZ131</strain>
    </source>
</reference>
<evidence type="ECO:0000256" key="2">
    <source>
        <dbReference type="ARBA" id="ARBA00022475"/>
    </source>
</evidence>
<dbReference type="GO" id="GO:0016765">
    <property type="term" value="F:transferase activity, transferring alkyl or aryl (other than methyl) groups"/>
    <property type="evidence" value="ECO:0007669"/>
    <property type="project" value="InterPro"/>
</dbReference>
<feature type="transmembrane region" description="Helical" evidence="6">
    <location>
        <begin position="327"/>
        <end position="349"/>
    </location>
</feature>
<organism evidence="7">
    <name type="scientific">Candidatus Kentrum sp. FW</name>
    <dbReference type="NCBI Taxonomy" id="2126338"/>
    <lineage>
        <taxon>Bacteria</taxon>
        <taxon>Pseudomonadati</taxon>
        <taxon>Pseudomonadota</taxon>
        <taxon>Gammaproteobacteria</taxon>
        <taxon>Candidatus Kentrum</taxon>
    </lineage>
</organism>
<keyword evidence="7" id="KW-0808">Transferase</keyword>
<dbReference type="Gene3D" id="3.40.50.1000">
    <property type="entry name" value="HAD superfamily/HAD-like"/>
    <property type="match status" value="1"/>
</dbReference>
<accession>A0A450TK69</accession>
<protein>
    <submittedName>
        <fullName evidence="7">4-hydroxybenzoate polyprenyltransferase</fullName>
    </submittedName>
</protein>
<dbReference type="SUPFAM" id="SSF56784">
    <property type="entry name" value="HAD-like"/>
    <property type="match status" value="1"/>
</dbReference>
<evidence type="ECO:0000313" key="7">
    <source>
        <dbReference type="EMBL" id="VFJ67928.1"/>
    </source>
</evidence>
<dbReference type="InterPro" id="IPR044878">
    <property type="entry name" value="UbiA_sf"/>
</dbReference>
<dbReference type="InterPro" id="IPR039653">
    <property type="entry name" value="Prenyltransferase"/>
</dbReference>
<feature type="transmembrane region" description="Helical" evidence="6">
    <location>
        <begin position="305"/>
        <end position="322"/>
    </location>
</feature>